<dbReference type="SMART" id="SM00304">
    <property type="entry name" value="HAMP"/>
    <property type="match status" value="1"/>
</dbReference>
<dbReference type="SUPFAM" id="SSF103190">
    <property type="entry name" value="Sensory domain-like"/>
    <property type="match status" value="1"/>
</dbReference>
<dbReference type="InterPro" id="IPR029151">
    <property type="entry name" value="Sensor-like_sf"/>
</dbReference>
<comment type="caution">
    <text evidence="3">The sequence shown here is derived from an EMBL/GenBank/DDBJ whole genome shotgun (WGS) entry which is preliminary data.</text>
</comment>
<dbReference type="InterPro" id="IPR036457">
    <property type="entry name" value="PPM-type-like_dom_sf"/>
</dbReference>
<dbReference type="AlphaFoldDB" id="A4BH99"/>
<organism evidence="3 4">
    <name type="scientific">Reinekea blandensis MED297</name>
    <dbReference type="NCBI Taxonomy" id="314283"/>
    <lineage>
        <taxon>Bacteria</taxon>
        <taxon>Pseudomonadati</taxon>
        <taxon>Pseudomonadota</taxon>
        <taxon>Gammaproteobacteria</taxon>
        <taxon>Oceanospirillales</taxon>
        <taxon>Saccharospirillaceae</taxon>
        <taxon>Reinekea</taxon>
    </lineage>
</organism>
<dbReference type="PANTHER" id="PTHR43156:SF2">
    <property type="entry name" value="STAGE II SPORULATION PROTEIN E"/>
    <property type="match status" value="1"/>
</dbReference>
<reference evidence="3 4" key="1">
    <citation type="submission" date="2006-02" db="EMBL/GenBank/DDBJ databases">
        <authorList>
            <person name="Pinhassi J."/>
            <person name="Pedros-Alio C."/>
            <person name="Ferriera S."/>
            <person name="Johnson J."/>
            <person name="Kravitz S."/>
            <person name="Halpern A."/>
            <person name="Remington K."/>
            <person name="Beeson K."/>
            <person name="Tran B."/>
            <person name="Rogers Y.-H."/>
            <person name="Friedman R."/>
            <person name="Venter J.C."/>
        </authorList>
    </citation>
    <scope>NUCLEOTIDE SEQUENCE [LARGE SCALE GENOMIC DNA]</scope>
    <source>
        <strain evidence="3 4">MED297</strain>
    </source>
</reference>
<dbReference type="InterPro" id="IPR052016">
    <property type="entry name" value="Bact_Sigma-Reg"/>
</dbReference>
<dbReference type="InterPro" id="IPR003660">
    <property type="entry name" value="HAMP_dom"/>
</dbReference>
<dbReference type="Proteomes" id="UP000005953">
    <property type="component" value="Unassembled WGS sequence"/>
</dbReference>
<evidence type="ECO:0000256" key="1">
    <source>
        <dbReference type="ARBA" id="ARBA00022801"/>
    </source>
</evidence>
<name>A4BH99_9GAMM</name>
<feature type="domain" description="HAMP" evidence="2">
    <location>
        <begin position="344"/>
        <end position="397"/>
    </location>
</feature>
<keyword evidence="1" id="KW-0378">Hydrolase</keyword>
<dbReference type="SMART" id="SM00331">
    <property type="entry name" value="PP2C_SIG"/>
    <property type="match status" value="1"/>
</dbReference>
<dbReference type="GO" id="GO:0016020">
    <property type="term" value="C:membrane"/>
    <property type="evidence" value="ECO:0007669"/>
    <property type="project" value="InterPro"/>
</dbReference>
<gene>
    <name evidence="3" type="ORF">MED297_17682</name>
</gene>
<dbReference type="Gene3D" id="3.60.40.10">
    <property type="entry name" value="PPM-type phosphatase domain"/>
    <property type="match status" value="1"/>
</dbReference>
<dbReference type="SUPFAM" id="SSF158472">
    <property type="entry name" value="HAMP domain-like"/>
    <property type="match status" value="1"/>
</dbReference>
<dbReference type="HOGENOM" id="CLU_020306_0_0_6"/>
<proteinExistence type="predicted"/>
<dbReference type="PANTHER" id="PTHR43156">
    <property type="entry name" value="STAGE II SPORULATION PROTEIN E-RELATED"/>
    <property type="match status" value="1"/>
</dbReference>
<dbReference type="Pfam" id="PF07228">
    <property type="entry name" value="SpoIIE"/>
    <property type="match status" value="1"/>
</dbReference>
<dbReference type="CDD" id="cd06225">
    <property type="entry name" value="HAMP"/>
    <property type="match status" value="1"/>
</dbReference>
<dbReference type="EMBL" id="AAOE01000020">
    <property type="protein sequence ID" value="EAR08447.1"/>
    <property type="molecule type" value="Genomic_DNA"/>
</dbReference>
<dbReference type="GO" id="GO:0016791">
    <property type="term" value="F:phosphatase activity"/>
    <property type="evidence" value="ECO:0007669"/>
    <property type="project" value="TreeGrafter"/>
</dbReference>
<dbReference type="PROSITE" id="PS50885">
    <property type="entry name" value="HAMP"/>
    <property type="match status" value="1"/>
</dbReference>
<dbReference type="SUPFAM" id="SSF81606">
    <property type="entry name" value="PP2C-like"/>
    <property type="match status" value="1"/>
</dbReference>
<evidence type="ECO:0000313" key="3">
    <source>
        <dbReference type="EMBL" id="EAR08447.1"/>
    </source>
</evidence>
<protein>
    <submittedName>
        <fullName evidence="3">Serine phosphatase</fullName>
    </submittedName>
</protein>
<dbReference type="Gene3D" id="3.30.450.20">
    <property type="entry name" value="PAS domain"/>
    <property type="match status" value="1"/>
</dbReference>
<evidence type="ECO:0000313" key="4">
    <source>
        <dbReference type="Proteomes" id="UP000005953"/>
    </source>
</evidence>
<evidence type="ECO:0000259" key="2">
    <source>
        <dbReference type="PROSITE" id="PS50885"/>
    </source>
</evidence>
<accession>A4BH99</accession>
<sequence length="652" mass="72598">MSFQVKVALGSLIAIVLVWSVLAVLSFTATNALIDSTSRKLYAAHANELTLQVQATYEPLVLNTALLSEHRLATANTFAERMQSVPMLMSVLRQAPQTTAILAGYENGDHFMLRMFRNDELRTRLNAPSNAVFAIDHSYGDRRETPFRQFLDADMNLIQQQDLPDYRFDPRTRPWYLSAQKSNGVVSTDPYVFFSSREIGITIAMHSPDKKAVLALDVALSSVSDYLSRQRITENTEVVLRNQNGMVAWSGNASLVMSADTLRQRRLDDIDREPFRSLADGSAPTDWLIHREPMNLVFGDDMEMLIAVPKDEFLVELRQTRNRILFYSFTILALLVPMAWVLSNRLAGPIRELYAAVSKVDKQTFELELPPVRSNDEIGALNRALLAMSEALQHYIVDLEAATVAKQKLESEMEIARRIQMELVPGGGELEKTNNHGEIYAHLIPARAVGGDLYEVLKLADGRYFIAVGDVSGKGMPAALFMSRAVALTKMMAPTAPSAGAFLSRLNDELVKNNESCMFITMLCGFYDAQTGKFQCANAGHNPPVLTKEQSSEFLHLESGSALGVFEDNEFPDQTIALESKQQLFIYTDGITEAFDMEQREFSDERLLAALSDDNVQPSAPEQATSVIRDVEAFAAGAPQSDDITVVVMRRR</sequence>
<keyword evidence="4" id="KW-1185">Reference proteome</keyword>
<dbReference type="GO" id="GO:0007165">
    <property type="term" value="P:signal transduction"/>
    <property type="evidence" value="ECO:0007669"/>
    <property type="project" value="InterPro"/>
</dbReference>
<dbReference type="Pfam" id="PF00672">
    <property type="entry name" value="HAMP"/>
    <property type="match status" value="1"/>
</dbReference>
<dbReference type="InterPro" id="IPR001932">
    <property type="entry name" value="PPM-type_phosphatase-like_dom"/>
</dbReference>
<dbReference type="STRING" id="314283.MED297_17682"/>
<dbReference type="Gene3D" id="6.10.340.10">
    <property type="match status" value="1"/>
</dbReference>